<dbReference type="Proteomes" id="UP000249248">
    <property type="component" value="Unassembled WGS sequence"/>
</dbReference>
<keyword evidence="2" id="KW-0472">Membrane</keyword>
<keyword evidence="2" id="KW-0812">Transmembrane</keyword>
<accession>A0A2W1MYT0</accession>
<reference evidence="3 4" key="1">
    <citation type="submission" date="2018-06" db="EMBL/GenBank/DDBJ databases">
        <title>The draft genome sequence of Crocinitomix sp. SM1701.</title>
        <authorList>
            <person name="Zhang X."/>
        </authorList>
    </citation>
    <scope>NUCLEOTIDE SEQUENCE [LARGE SCALE GENOMIC DNA]</scope>
    <source>
        <strain evidence="3 4">SM1701</strain>
    </source>
</reference>
<evidence type="ECO:0000313" key="3">
    <source>
        <dbReference type="EMBL" id="PZE17037.1"/>
    </source>
</evidence>
<protein>
    <submittedName>
        <fullName evidence="3">Uncharacterized protein</fullName>
    </submittedName>
</protein>
<dbReference type="RefSeq" id="WP_111063161.1">
    <property type="nucleotide sequence ID" value="NZ_JBHUCU010000032.1"/>
</dbReference>
<keyword evidence="2" id="KW-1133">Transmembrane helix</keyword>
<feature type="coiled-coil region" evidence="1">
    <location>
        <begin position="35"/>
        <end position="62"/>
    </location>
</feature>
<comment type="caution">
    <text evidence="3">The sequence shown here is derived from an EMBL/GenBank/DDBJ whole genome shotgun (WGS) entry which is preliminary data.</text>
</comment>
<dbReference type="EMBL" id="QKSB01000005">
    <property type="protein sequence ID" value="PZE17037.1"/>
    <property type="molecule type" value="Genomic_DNA"/>
</dbReference>
<dbReference type="AlphaFoldDB" id="A0A2W1MYT0"/>
<name>A0A2W1MYT0_9FLAO</name>
<evidence type="ECO:0000313" key="4">
    <source>
        <dbReference type="Proteomes" id="UP000249248"/>
    </source>
</evidence>
<sequence length="75" mass="8608">MKYKKGLWIFAGVLLIIISAIFYLRDNRNMDKINQAQLESAADSASSKLNQLNEEFEDFDESELEDATLAYDTLQ</sequence>
<gene>
    <name evidence="3" type="ORF">DNU06_09820</name>
</gene>
<evidence type="ECO:0000256" key="1">
    <source>
        <dbReference type="SAM" id="Coils"/>
    </source>
</evidence>
<keyword evidence="4" id="KW-1185">Reference proteome</keyword>
<keyword evidence="1" id="KW-0175">Coiled coil</keyword>
<proteinExistence type="predicted"/>
<organism evidence="3 4">
    <name type="scientific">Putridiphycobacter roseus</name>
    <dbReference type="NCBI Taxonomy" id="2219161"/>
    <lineage>
        <taxon>Bacteria</taxon>
        <taxon>Pseudomonadati</taxon>
        <taxon>Bacteroidota</taxon>
        <taxon>Flavobacteriia</taxon>
        <taxon>Flavobacteriales</taxon>
        <taxon>Crocinitomicaceae</taxon>
        <taxon>Putridiphycobacter</taxon>
    </lineage>
</organism>
<feature type="transmembrane region" description="Helical" evidence="2">
    <location>
        <begin position="6"/>
        <end position="24"/>
    </location>
</feature>
<evidence type="ECO:0000256" key="2">
    <source>
        <dbReference type="SAM" id="Phobius"/>
    </source>
</evidence>